<keyword evidence="2" id="KW-1185">Reference proteome</keyword>
<dbReference type="RefSeq" id="WP_003463735.1">
    <property type="nucleotide sequence ID" value="NZ_APML01000007.1"/>
</dbReference>
<dbReference type="AlphaFoldDB" id="N4WCL2"/>
<name>N4WCL2_9BACI</name>
<protein>
    <submittedName>
        <fullName evidence="1">Uncharacterized protein</fullName>
    </submittedName>
</protein>
<dbReference type="PATRIC" id="fig|1308866.3.peg.435"/>
<proteinExistence type="predicted"/>
<comment type="caution">
    <text evidence="1">The sequence shown here is derived from an EMBL/GenBank/DDBJ whole genome shotgun (WGS) entry which is preliminary data.</text>
</comment>
<dbReference type="eggNOG" id="ENOG503075G">
    <property type="taxonomic scope" value="Bacteria"/>
</dbReference>
<dbReference type="OrthoDB" id="2971378at2"/>
<accession>N4WCL2</accession>
<organism evidence="1 2">
    <name type="scientific">Gracilibacillus halophilus YIM-C55.5</name>
    <dbReference type="NCBI Taxonomy" id="1308866"/>
    <lineage>
        <taxon>Bacteria</taxon>
        <taxon>Bacillati</taxon>
        <taxon>Bacillota</taxon>
        <taxon>Bacilli</taxon>
        <taxon>Bacillales</taxon>
        <taxon>Bacillaceae</taxon>
        <taxon>Gracilibacillus</taxon>
    </lineage>
</organism>
<evidence type="ECO:0000313" key="2">
    <source>
        <dbReference type="Proteomes" id="UP000012283"/>
    </source>
</evidence>
<gene>
    <name evidence="1" type="ORF">J416_02154</name>
</gene>
<dbReference type="EMBL" id="APML01000007">
    <property type="protein sequence ID" value="ENH98008.1"/>
    <property type="molecule type" value="Genomic_DNA"/>
</dbReference>
<reference evidence="1 2" key="1">
    <citation type="submission" date="2013-03" db="EMBL/GenBank/DDBJ databases">
        <title>Draft genome sequence of Gracibacillus halophilus YIM-C55.5, a moderately halophilic and thermophilic organism from the Xiaochaidamu salt lake.</title>
        <authorList>
            <person name="Sugumar T."/>
            <person name="Polireddy D.R."/>
            <person name="Antony A."/>
            <person name="Madhava Y.R."/>
            <person name="Sivakumar N."/>
        </authorList>
    </citation>
    <scope>NUCLEOTIDE SEQUENCE [LARGE SCALE GENOMIC DNA]</scope>
    <source>
        <strain evidence="1 2">YIM-C55.5</strain>
    </source>
</reference>
<sequence length="153" mass="17273">MKAMVQLCIVTMVICVGGVLFTSTLVAHEKPTSDQKDNLISIQATDYILAGESSLREAGDDWLTTSCRTRAKVDVNRISCHIFLQYWNSSSSEWRNTGASQEYVSYSSDDVRGYPEFSNLPNGYYYRIQTSHVVRHLGIYESFTSTTSYVLID</sequence>
<dbReference type="Proteomes" id="UP000012283">
    <property type="component" value="Unassembled WGS sequence"/>
</dbReference>
<evidence type="ECO:0000313" key="1">
    <source>
        <dbReference type="EMBL" id="ENH98008.1"/>
    </source>
</evidence>